<name>A0A6J4JPX8_9SPHI</name>
<protein>
    <submittedName>
        <fullName evidence="1">Uncharacterized protein</fullName>
    </submittedName>
</protein>
<evidence type="ECO:0000313" key="1">
    <source>
        <dbReference type="EMBL" id="CAA9284440.1"/>
    </source>
</evidence>
<organism evidence="1">
    <name type="scientific">uncultured Cytophagales bacterium</name>
    <dbReference type="NCBI Taxonomy" id="158755"/>
    <lineage>
        <taxon>Bacteria</taxon>
        <taxon>Pseudomonadati</taxon>
        <taxon>Bacteroidota</taxon>
        <taxon>Sphingobacteriia</taxon>
        <taxon>Sphingobacteriales</taxon>
        <taxon>environmental samples</taxon>
    </lineage>
</organism>
<gene>
    <name evidence="1" type="ORF">AVDCRST_MAG56-4091</name>
</gene>
<reference evidence="1" key="1">
    <citation type="submission" date="2020-02" db="EMBL/GenBank/DDBJ databases">
        <authorList>
            <person name="Meier V. D."/>
        </authorList>
    </citation>
    <scope>NUCLEOTIDE SEQUENCE</scope>
    <source>
        <strain evidence="1">AVDCRST_MAG56</strain>
    </source>
</reference>
<dbReference type="EMBL" id="CADCTQ010000335">
    <property type="protein sequence ID" value="CAA9284440.1"/>
    <property type="molecule type" value="Genomic_DNA"/>
</dbReference>
<dbReference type="AlphaFoldDB" id="A0A6J4JPX8"/>
<proteinExistence type="predicted"/>
<sequence>MPQIKVTISPNVEELLALAEIIYQKHQGLGKASPLAVLDWQTQGPRVAQALAAHKRAEELKRLMEQAYEQRDALLEPVDAIVRQSRDVLKGIYRNEPRKIGEFGFNVVAAPRGKKTETA</sequence>
<accession>A0A6J4JPX8</accession>